<dbReference type="PANTHER" id="PTHR30408">
    <property type="entry name" value="TYPE-1 RESTRICTION ENZYME ECOKI SPECIFICITY PROTEIN"/>
    <property type="match status" value="1"/>
</dbReference>
<dbReference type="Proteomes" id="UP000265808">
    <property type="component" value="Unassembled WGS sequence"/>
</dbReference>
<dbReference type="AlphaFoldDB" id="A0A454HGX5"/>
<keyword evidence="5" id="KW-0540">Nuclease</keyword>
<dbReference type="InterPro" id="IPR044946">
    <property type="entry name" value="Restrct_endonuc_typeI_TRD_sf"/>
</dbReference>
<evidence type="ECO:0000313" key="6">
    <source>
        <dbReference type="Proteomes" id="UP000265808"/>
    </source>
</evidence>
<evidence type="ECO:0000259" key="4">
    <source>
        <dbReference type="Pfam" id="PF01420"/>
    </source>
</evidence>
<reference evidence="5 6" key="1">
    <citation type="submission" date="2018-08" db="EMBL/GenBank/DDBJ databases">
        <title>A genome reference for cultivated species of the human gut microbiota.</title>
        <authorList>
            <person name="Zou Y."/>
            <person name="Xue W."/>
            <person name="Luo G."/>
        </authorList>
    </citation>
    <scope>NUCLEOTIDE SEQUENCE [LARGE SCALE GENOMIC DNA]</scope>
    <source>
        <strain evidence="5 6">AM37-4AC</strain>
    </source>
</reference>
<dbReference type="SUPFAM" id="SSF116734">
    <property type="entry name" value="DNA methylase specificity domain"/>
    <property type="match status" value="2"/>
</dbReference>
<keyword evidence="5" id="KW-0255">Endonuclease</keyword>
<comment type="similarity">
    <text evidence="1">Belongs to the type-I restriction system S methylase family.</text>
</comment>
<name>A0A454HGX5_9FIRM</name>
<keyword evidence="2" id="KW-0680">Restriction system</keyword>
<dbReference type="RefSeq" id="WP_117997786.1">
    <property type="nucleotide sequence ID" value="NZ_QRVB01000004.1"/>
</dbReference>
<protein>
    <submittedName>
        <fullName evidence="5">Restriction endonuclease subunit S</fullName>
    </submittedName>
</protein>
<evidence type="ECO:0000313" key="5">
    <source>
        <dbReference type="EMBL" id="RHC06326.1"/>
    </source>
</evidence>
<organism evidence="5 6">
    <name type="scientific">Blautia obeum</name>
    <dbReference type="NCBI Taxonomy" id="40520"/>
    <lineage>
        <taxon>Bacteria</taxon>
        <taxon>Bacillati</taxon>
        <taxon>Bacillota</taxon>
        <taxon>Clostridia</taxon>
        <taxon>Lachnospirales</taxon>
        <taxon>Lachnospiraceae</taxon>
        <taxon>Blautia</taxon>
    </lineage>
</organism>
<evidence type="ECO:0000256" key="1">
    <source>
        <dbReference type="ARBA" id="ARBA00010923"/>
    </source>
</evidence>
<dbReference type="InterPro" id="IPR052021">
    <property type="entry name" value="Type-I_RS_S_subunit"/>
</dbReference>
<keyword evidence="3" id="KW-0238">DNA-binding</keyword>
<dbReference type="Gene3D" id="3.90.220.20">
    <property type="entry name" value="DNA methylase specificity domains"/>
    <property type="match status" value="2"/>
</dbReference>
<dbReference type="PANTHER" id="PTHR30408:SF12">
    <property type="entry name" value="TYPE I RESTRICTION ENZYME MJAVIII SPECIFICITY SUBUNIT"/>
    <property type="match status" value="1"/>
</dbReference>
<dbReference type="EMBL" id="QSHL01000006">
    <property type="protein sequence ID" value="RHC06326.1"/>
    <property type="molecule type" value="Genomic_DNA"/>
</dbReference>
<keyword evidence="5" id="KW-0378">Hydrolase</keyword>
<sequence>MGLTKCILGHYLELCSNKNTDLVYGIDDVRGVNNLKQLMTTKADLNGRDLSKFQIVNPGEFVFNHRTSRNGSKFSIAYNDGDKPIICTEDYVVFKIRDDCKKILNARWLYMFFNRPEFDRFVITNSWGSSTEFYNWEDIQAIGLELPPLLIQRKYANVYNAMLENQKSYESGLDDLKLVCDAYIEDLRRKLPCDIIGNYVHQYNEKNNNGEITLEQGININKRFINPQRTNDNFYGRKIVRTGQIAYCTQLNNENIAVALRTGPDCIVSNVYDVIEFNENSGLIPEYLMLWLVRAEFGRFVYWASQGTSYEFLAYDNLANYKIPVPDYEVQKSIVGIYNVYNERREINEKLKAQIKDICPILIKGSIEEARKAKEA</sequence>
<feature type="domain" description="Type I restriction modification DNA specificity" evidence="4">
    <location>
        <begin position="194"/>
        <end position="356"/>
    </location>
</feature>
<dbReference type="GO" id="GO:0003677">
    <property type="term" value="F:DNA binding"/>
    <property type="evidence" value="ECO:0007669"/>
    <property type="project" value="UniProtKB-KW"/>
</dbReference>
<comment type="caution">
    <text evidence="5">The sequence shown here is derived from an EMBL/GenBank/DDBJ whole genome shotgun (WGS) entry which is preliminary data.</text>
</comment>
<evidence type="ECO:0000256" key="3">
    <source>
        <dbReference type="ARBA" id="ARBA00023125"/>
    </source>
</evidence>
<gene>
    <name evidence="5" type="ORF">DW859_10875</name>
</gene>
<evidence type="ECO:0000256" key="2">
    <source>
        <dbReference type="ARBA" id="ARBA00022747"/>
    </source>
</evidence>
<dbReference type="InterPro" id="IPR000055">
    <property type="entry name" value="Restrct_endonuc_typeI_TRD"/>
</dbReference>
<dbReference type="Pfam" id="PF01420">
    <property type="entry name" value="Methylase_S"/>
    <property type="match status" value="1"/>
</dbReference>
<dbReference type="GO" id="GO:0004519">
    <property type="term" value="F:endonuclease activity"/>
    <property type="evidence" value="ECO:0007669"/>
    <property type="project" value="UniProtKB-KW"/>
</dbReference>
<dbReference type="GO" id="GO:0009307">
    <property type="term" value="P:DNA restriction-modification system"/>
    <property type="evidence" value="ECO:0007669"/>
    <property type="project" value="UniProtKB-KW"/>
</dbReference>
<accession>A0A454HGX5</accession>
<proteinExistence type="inferred from homology"/>